<proteinExistence type="predicted"/>
<evidence type="ECO:0000313" key="3">
    <source>
        <dbReference type="Proteomes" id="UP000800200"/>
    </source>
</evidence>
<feature type="compositionally biased region" description="Pro residues" evidence="1">
    <location>
        <begin position="134"/>
        <end position="150"/>
    </location>
</feature>
<name>A0A6A6EDH6_9PEZI</name>
<dbReference type="EMBL" id="ML994620">
    <property type="protein sequence ID" value="KAF2189911.1"/>
    <property type="molecule type" value="Genomic_DNA"/>
</dbReference>
<reference evidence="2" key="1">
    <citation type="journal article" date="2020" name="Stud. Mycol.">
        <title>101 Dothideomycetes genomes: a test case for predicting lifestyles and emergence of pathogens.</title>
        <authorList>
            <person name="Haridas S."/>
            <person name="Albert R."/>
            <person name="Binder M."/>
            <person name="Bloem J."/>
            <person name="Labutti K."/>
            <person name="Salamov A."/>
            <person name="Andreopoulos B."/>
            <person name="Baker S."/>
            <person name="Barry K."/>
            <person name="Bills G."/>
            <person name="Bluhm B."/>
            <person name="Cannon C."/>
            <person name="Castanera R."/>
            <person name="Culley D."/>
            <person name="Daum C."/>
            <person name="Ezra D."/>
            <person name="Gonzalez J."/>
            <person name="Henrissat B."/>
            <person name="Kuo A."/>
            <person name="Liang C."/>
            <person name="Lipzen A."/>
            <person name="Lutzoni F."/>
            <person name="Magnuson J."/>
            <person name="Mondo S."/>
            <person name="Nolan M."/>
            <person name="Ohm R."/>
            <person name="Pangilinan J."/>
            <person name="Park H.-J."/>
            <person name="Ramirez L."/>
            <person name="Alfaro M."/>
            <person name="Sun H."/>
            <person name="Tritt A."/>
            <person name="Yoshinaga Y."/>
            <person name="Zwiers L.-H."/>
            <person name="Turgeon B."/>
            <person name="Goodwin S."/>
            <person name="Spatafora J."/>
            <person name="Crous P."/>
            <person name="Grigoriev I."/>
        </authorList>
    </citation>
    <scope>NUCLEOTIDE SEQUENCE</scope>
    <source>
        <strain evidence="2">CBS 207.26</strain>
    </source>
</reference>
<evidence type="ECO:0000256" key="1">
    <source>
        <dbReference type="SAM" id="MobiDB-lite"/>
    </source>
</evidence>
<evidence type="ECO:0000313" key="2">
    <source>
        <dbReference type="EMBL" id="KAF2189911.1"/>
    </source>
</evidence>
<organism evidence="2 3">
    <name type="scientific">Zopfia rhizophila CBS 207.26</name>
    <dbReference type="NCBI Taxonomy" id="1314779"/>
    <lineage>
        <taxon>Eukaryota</taxon>
        <taxon>Fungi</taxon>
        <taxon>Dikarya</taxon>
        <taxon>Ascomycota</taxon>
        <taxon>Pezizomycotina</taxon>
        <taxon>Dothideomycetes</taxon>
        <taxon>Dothideomycetes incertae sedis</taxon>
        <taxon>Zopfiaceae</taxon>
        <taxon>Zopfia</taxon>
    </lineage>
</organism>
<protein>
    <submittedName>
        <fullName evidence="2">Uncharacterized protein</fullName>
    </submittedName>
</protein>
<feature type="compositionally biased region" description="Basic residues" evidence="1">
    <location>
        <begin position="177"/>
        <end position="193"/>
    </location>
</feature>
<keyword evidence="3" id="KW-1185">Reference proteome</keyword>
<gene>
    <name evidence="2" type="ORF">K469DRAFT_747853</name>
</gene>
<dbReference type="AlphaFoldDB" id="A0A6A6EDH6"/>
<feature type="region of interest" description="Disordered" evidence="1">
    <location>
        <begin position="113"/>
        <end position="193"/>
    </location>
</feature>
<dbReference type="Proteomes" id="UP000800200">
    <property type="component" value="Unassembled WGS sequence"/>
</dbReference>
<feature type="compositionally biased region" description="Basic residues" evidence="1">
    <location>
        <begin position="156"/>
        <end position="165"/>
    </location>
</feature>
<sequence length="193" mass="21839">MHLRCSQSGLMQIGHSLPLDLFALSGYNNTEWHAHCDSPDWRTWMGAPSEPERRQAWKSLRMRPLYYLTIGCRALPGDLFARCFVAFTLSPPCTATKSLRRSTRIAEREQQLCTATAVSSDSVKRPHQRTPKPMQMPTPPLTEPQEPEAPSPATKSAKRSRSKQSSRRDTLKPQGISKKKKKKARPRSRPSSD</sequence>
<accession>A0A6A6EDH6</accession>